<dbReference type="AlphaFoldDB" id="A0AAW4HEP4"/>
<comment type="caution">
    <text evidence="1">The sequence shown here is derived from an EMBL/GenBank/DDBJ whole genome shotgun (WGS) entry which is preliminary data.</text>
</comment>
<name>A0AAW4HEP4_VIBVL</name>
<dbReference type="EMBL" id="JAFKOQ010000060">
    <property type="protein sequence ID" value="MBN8124637.1"/>
    <property type="molecule type" value="Genomic_DNA"/>
</dbReference>
<proteinExistence type="predicted"/>
<organism evidence="1 2">
    <name type="scientific">Vibrio vulnificus</name>
    <dbReference type="NCBI Taxonomy" id="672"/>
    <lineage>
        <taxon>Bacteria</taxon>
        <taxon>Pseudomonadati</taxon>
        <taxon>Pseudomonadota</taxon>
        <taxon>Gammaproteobacteria</taxon>
        <taxon>Vibrionales</taxon>
        <taxon>Vibrionaceae</taxon>
        <taxon>Vibrio</taxon>
    </lineage>
</organism>
<dbReference type="RefSeq" id="WP_206623223.1">
    <property type="nucleotide sequence ID" value="NZ_JAFKOQ010000060.1"/>
</dbReference>
<sequence length="204" mass="22695">MKQWYFAVLGSLLILGSSAISGIYISGKEDKSVSVSSKIMDLRGNMSRAETANYYALISSDLAEIQRNIVKFSMFQDPRVQDERDKLHATSIYPVILNLMQASGMSLDGESTAGIVALLEEVENGSKDAYKELRQIVPNLIKQSGQYRSDLVIKIAALENEKNLISNSISTAKQVAIFMQLAGLVLLLVKESPVERWSRYITKR</sequence>
<evidence type="ECO:0000313" key="1">
    <source>
        <dbReference type="EMBL" id="MBN8124637.1"/>
    </source>
</evidence>
<evidence type="ECO:0000313" key="2">
    <source>
        <dbReference type="Proteomes" id="UP000664056"/>
    </source>
</evidence>
<dbReference type="Proteomes" id="UP000664056">
    <property type="component" value="Unassembled WGS sequence"/>
</dbReference>
<gene>
    <name evidence="1" type="ORF">J0J18_23305</name>
</gene>
<reference evidence="1" key="1">
    <citation type="submission" date="2021-03" db="EMBL/GenBank/DDBJ databases">
        <title>Study of the foodborne Vibrio vulnificus isolates from China.</title>
        <authorList>
            <person name="Zheng Z."/>
            <person name="Ye L."/>
        </authorList>
    </citation>
    <scope>NUCLEOTIDE SEQUENCE</scope>
    <source>
        <strain evidence="1">Vv1582</strain>
    </source>
</reference>
<evidence type="ECO:0008006" key="3">
    <source>
        <dbReference type="Google" id="ProtNLM"/>
    </source>
</evidence>
<accession>A0AAW4HEP4</accession>
<protein>
    <recommendedName>
        <fullName evidence="3">Chemotaxis methyl-accepting receptor HlyB-like 4HB MCP domain-containing protein</fullName>
    </recommendedName>
</protein>